<dbReference type="PANTHER" id="PTHR30592:SF1">
    <property type="entry name" value="SULFUR CARRIER PROTEIN FDHD"/>
    <property type="match status" value="1"/>
</dbReference>
<keyword evidence="1" id="KW-0963">Cytoplasm</keyword>
<proteinExistence type="predicted"/>
<organism evidence="3 4">
    <name type="scientific">Corynebacterium timonense</name>
    <dbReference type="NCBI Taxonomy" id="441500"/>
    <lineage>
        <taxon>Bacteria</taxon>
        <taxon>Bacillati</taxon>
        <taxon>Actinomycetota</taxon>
        <taxon>Actinomycetes</taxon>
        <taxon>Mycobacteriales</taxon>
        <taxon>Corynebacteriaceae</taxon>
        <taxon>Corynebacterium</taxon>
    </lineage>
</organism>
<keyword evidence="2" id="KW-0501">Molybdenum cofactor biosynthesis</keyword>
<keyword evidence="4" id="KW-1185">Reference proteome</keyword>
<dbReference type="InterPro" id="IPR003786">
    <property type="entry name" value="FdhD"/>
</dbReference>
<dbReference type="EMBL" id="LT629765">
    <property type="protein sequence ID" value="SDS49733.1"/>
    <property type="molecule type" value="Genomic_DNA"/>
</dbReference>
<dbReference type="GO" id="GO:0016783">
    <property type="term" value="F:sulfurtransferase activity"/>
    <property type="evidence" value="ECO:0007669"/>
    <property type="project" value="InterPro"/>
</dbReference>
<dbReference type="RefSeq" id="WP_019193963.1">
    <property type="nucleotide sequence ID" value="NZ_LT629765.1"/>
</dbReference>
<evidence type="ECO:0000313" key="4">
    <source>
        <dbReference type="Proteomes" id="UP000182237"/>
    </source>
</evidence>
<dbReference type="Gene3D" id="3.10.20.10">
    <property type="match status" value="1"/>
</dbReference>
<dbReference type="GO" id="GO:0006777">
    <property type="term" value="P:Mo-molybdopterin cofactor biosynthetic process"/>
    <property type="evidence" value="ECO:0007669"/>
    <property type="project" value="UniProtKB-KW"/>
</dbReference>
<dbReference type="OrthoDB" id="3197277at2"/>
<dbReference type="AlphaFoldDB" id="A0A1H1SPD7"/>
<evidence type="ECO:0000256" key="1">
    <source>
        <dbReference type="ARBA" id="ARBA00022490"/>
    </source>
</evidence>
<gene>
    <name evidence="3" type="ORF">SAMN04488539_1789</name>
</gene>
<dbReference type="eggNOG" id="COG1526">
    <property type="taxonomic scope" value="Bacteria"/>
</dbReference>
<dbReference type="Gene3D" id="3.40.140.10">
    <property type="entry name" value="Cytidine Deaminase, domain 2"/>
    <property type="match status" value="1"/>
</dbReference>
<dbReference type="PANTHER" id="PTHR30592">
    <property type="entry name" value="FORMATE DEHYDROGENASE"/>
    <property type="match status" value="1"/>
</dbReference>
<dbReference type="Pfam" id="PF02634">
    <property type="entry name" value="FdhD-NarQ"/>
    <property type="match status" value="1"/>
</dbReference>
<dbReference type="SUPFAM" id="SSF53927">
    <property type="entry name" value="Cytidine deaminase-like"/>
    <property type="match status" value="1"/>
</dbReference>
<evidence type="ECO:0000313" key="3">
    <source>
        <dbReference type="EMBL" id="SDS49733.1"/>
    </source>
</evidence>
<dbReference type="PIRSF" id="PIRSF015626">
    <property type="entry name" value="FdhD"/>
    <property type="match status" value="1"/>
</dbReference>
<name>A0A1H1SPD7_9CORY</name>
<dbReference type="STRING" id="1203190.GCA_000312345_01128"/>
<protein>
    <submittedName>
        <fullName evidence="3">FdhD protein</fullName>
    </submittedName>
</protein>
<sequence length="285" mass="29299">MGRITRNVAVTRVTRGDGRIITDTRAGSTSVEEPLEIRAGGRTLTTTMRTPGHDVELAHGWLYTEGLIASLHDVSTARYCAGAVGPEGRNTYNLLDIDLETAPDTTARRAPTIPLQLAPPAPGAGSACGVSGEQTISELLHRVPSPGDPLALDPELVMGLPGALRAQQKPVRKTGGIHAAGAFGADGTALVVREDIDAHNAADKVVGHMLLEEQLPAVGAILVVTSRASFELAKKAAAAGFSALVAAGPASSLAVELARRAGVALAGSAGVDGFRLYAGELEEGR</sequence>
<reference evidence="3 4" key="1">
    <citation type="submission" date="2016-10" db="EMBL/GenBank/DDBJ databases">
        <authorList>
            <person name="de Groot N.N."/>
        </authorList>
    </citation>
    <scope>NUCLEOTIDE SEQUENCE [LARGE SCALE GENOMIC DNA]</scope>
    <source>
        <strain evidence="3 4">DSM 45434</strain>
    </source>
</reference>
<accession>A0A1H1SPD7</accession>
<dbReference type="InterPro" id="IPR016193">
    <property type="entry name" value="Cytidine_deaminase-like"/>
</dbReference>
<dbReference type="Proteomes" id="UP000182237">
    <property type="component" value="Chromosome I"/>
</dbReference>
<evidence type="ECO:0000256" key="2">
    <source>
        <dbReference type="ARBA" id="ARBA00023150"/>
    </source>
</evidence>